<evidence type="ECO:0008006" key="4">
    <source>
        <dbReference type="Google" id="ProtNLM"/>
    </source>
</evidence>
<organism evidence="2 3">
    <name type="scientific">Paenibacillus sacheonensis</name>
    <dbReference type="NCBI Taxonomy" id="742054"/>
    <lineage>
        <taxon>Bacteria</taxon>
        <taxon>Bacillati</taxon>
        <taxon>Bacillota</taxon>
        <taxon>Bacilli</taxon>
        <taxon>Bacillales</taxon>
        <taxon>Paenibacillaceae</taxon>
        <taxon>Paenibacillus</taxon>
    </lineage>
</organism>
<name>A0A7X5C0N9_9BACL</name>
<evidence type="ECO:0000313" key="2">
    <source>
        <dbReference type="EMBL" id="NBC71761.1"/>
    </source>
</evidence>
<keyword evidence="3" id="KW-1185">Reference proteome</keyword>
<dbReference type="InterPro" id="IPR019076">
    <property type="entry name" value="Spore_lipoprot_YhcN/YlaJ-like"/>
</dbReference>
<accession>A0A7X5C0N9</accession>
<dbReference type="OrthoDB" id="1707228at2"/>
<dbReference type="AlphaFoldDB" id="A0A7X5C0N9"/>
<sequence>MQQRKWAMLAAGAMLSTMLTGCMENHGELGNKNIRGNSVSYDMNGNRILNTRFANDQLNEMNRVDGHRLNSNNLVGLHKNYRLEMSESLGDRISNIKGVGKAYVMLTDNNAYVAVTLKNGAAKNGTNAMGFSAPTPLGRTQRGYMHPYSTGMSSSIKSSNAHAFTSKHKSGRASSIATPNMKLHSSGKGAGIIPARSANSHYMLGQSMNMRSMNGKTIHAKNYGYASSSYYNAANGVRNMSLSMSGPSGMNKMSGQAARGYTGMSHGLSMGNDWYRGPSNGGRDIYRGSSNAAIDLNRNASNTGTNLSRNAMDTGRNLTRNASDAGRNMFRGMAGAGADLTRGTGNVGRNLANAGTDVVRGTAEAGRDVARGTVEAGRDVVRGTVQTGRDVTRGAADLTRDAARGTTNVGRDVARGMRDLTEGTADLLRGTTGLSRDVARDTTDSARNMRRDMTGLSVTRNTADLNRSSMPHAASRTYATGDAASAIKDQIAKEIKQMAPQIKNVYVSANADFVERMSAYMSDYKSGKPIQGYIAEFNAMVERIFPARFRS</sequence>
<protein>
    <recommendedName>
        <fullName evidence="4">Sporulation lipoprotein, YhcN/YlaJ family</fullName>
    </recommendedName>
</protein>
<gene>
    <name evidence="2" type="ORF">GT003_22415</name>
</gene>
<dbReference type="EMBL" id="JAAAMU010000013">
    <property type="protein sequence ID" value="NBC71761.1"/>
    <property type="molecule type" value="Genomic_DNA"/>
</dbReference>
<dbReference type="PROSITE" id="PS51257">
    <property type="entry name" value="PROKAR_LIPOPROTEIN"/>
    <property type="match status" value="1"/>
</dbReference>
<comment type="caution">
    <text evidence="2">The sequence shown here is derived from an EMBL/GenBank/DDBJ whole genome shotgun (WGS) entry which is preliminary data.</text>
</comment>
<evidence type="ECO:0000313" key="3">
    <source>
        <dbReference type="Proteomes" id="UP000558113"/>
    </source>
</evidence>
<dbReference type="Pfam" id="PF09580">
    <property type="entry name" value="Spore_YhcN_YlaJ"/>
    <property type="match status" value="2"/>
</dbReference>
<dbReference type="RefSeq" id="WP_161702041.1">
    <property type="nucleotide sequence ID" value="NZ_JAAAMU010000013.1"/>
</dbReference>
<dbReference type="Proteomes" id="UP000558113">
    <property type="component" value="Unassembled WGS sequence"/>
</dbReference>
<feature type="region of interest" description="Disordered" evidence="1">
    <location>
        <begin position="297"/>
        <end position="317"/>
    </location>
</feature>
<reference evidence="2 3" key="1">
    <citation type="submission" date="2020-01" db="EMBL/GenBank/DDBJ databases">
        <title>Paenibacillus soybeanensis sp. nov. isolated from the nodules of soybean (Glycine max(L.) Merr).</title>
        <authorList>
            <person name="Wang H."/>
        </authorList>
    </citation>
    <scope>NUCLEOTIDE SEQUENCE [LARGE SCALE GENOMIC DNA]</scope>
    <source>
        <strain evidence="2 3">DSM 23054</strain>
    </source>
</reference>
<evidence type="ECO:0000256" key="1">
    <source>
        <dbReference type="SAM" id="MobiDB-lite"/>
    </source>
</evidence>
<proteinExistence type="predicted"/>